<feature type="transmembrane region" description="Helical" evidence="1">
    <location>
        <begin position="293"/>
        <end position="313"/>
    </location>
</feature>
<protein>
    <recommendedName>
        <fullName evidence="4">PTS sugar transporter subunit IIC</fullName>
    </recommendedName>
</protein>
<keyword evidence="1" id="KW-1133">Transmembrane helix</keyword>
<comment type="caution">
    <text evidence="2">The sequence shown here is derived from an EMBL/GenBank/DDBJ whole genome shotgun (WGS) entry which is preliminary data.</text>
</comment>
<keyword evidence="3" id="KW-1185">Reference proteome</keyword>
<feature type="transmembrane region" description="Helical" evidence="1">
    <location>
        <begin position="375"/>
        <end position="396"/>
    </location>
</feature>
<evidence type="ECO:0008006" key="4">
    <source>
        <dbReference type="Google" id="ProtNLM"/>
    </source>
</evidence>
<dbReference type="Proteomes" id="UP001501079">
    <property type="component" value="Unassembled WGS sequence"/>
</dbReference>
<feature type="transmembrane region" description="Helical" evidence="1">
    <location>
        <begin position="229"/>
        <end position="248"/>
    </location>
</feature>
<dbReference type="Pfam" id="PF19877">
    <property type="entry name" value="DUF6350"/>
    <property type="match status" value="1"/>
</dbReference>
<keyword evidence="1" id="KW-0472">Membrane</keyword>
<feature type="transmembrane region" description="Helical" evidence="1">
    <location>
        <begin position="189"/>
        <end position="217"/>
    </location>
</feature>
<keyword evidence="1" id="KW-0812">Transmembrane</keyword>
<feature type="transmembrane region" description="Helical" evidence="1">
    <location>
        <begin position="112"/>
        <end position="132"/>
    </location>
</feature>
<dbReference type="RefSeq" id="WP_344755075.1">
    <property type="nucleotide sequence ID" value="NZ_BAABBW010000004.1"/>
</dbReference>
<accession>A0ABP8A422</accession>
<organism evidence="2 3">
    <name type="scientific">Gryllotalpicola koreensis</name>
    <dbReference type="NCBI Taxonomy" id="993086"/>
    <lineage>
        <taxon>Bacteria</taxon>
        <taxon>Bacillati</taxon>
        <taxon>Actinomycetota</taxon>
        <taxon>Actinomycetes</taxon>
        <taxon>Micrococcales</taxon>
        <taxon>Microbacteriaceae</taxon>
        <taxon>Gryllotalpicola</taxon>
    </lineage>
</organism>
<proteinExistence type="predicted"/>
<name>A0ABP8A422_9MICO</name>
<dbReference type="EMBL" id="BAABBW010000004">
    <property type="protein sequence ID" value="GAA4177309.1"/>
    <property type="molecule type" value="Genomic_DNA"/>
</dbReference>
<feature type="transmembrane region" description="Helical" evidence="1">
    <location>
        <begin position="144"/>
        <end position="168"/>
    </location>
</feature>
<gene>
    <name evidence="2" type="ORF">GCM10022287_25940</name>
</gene>
<feature type="transmembrane region" description="Helical" evidence="1">
    <location>
        <begin position="255"/>
        <end position="273"/>
    </location>
</feature>
<evidence type="ECO:0000256" key="1">
    <source>
        <dbReference type="SAM" id="Phobius"/>
    </source>
</evidence>
<sequence length="433" mass="43898">MTRALVAFLAAFEAVITAAIGLGVGLAPLTLVWAVQYHMATSWAVFWRAAADAWLLGLGVDAHVDLDQLTAASLGLPGAVPSFTVTIAGLGVALFTVFMGARVGRRAAETSFVLTGAIAAVAAFMLTAWVVALTAQAEVFGPVIAQAPLVAGATFGAGVVLGIGLDWAAERDHVPPALARLFGVETRAAIAASLRAATAAVALLVAASAVLVALLLFTHFGKAVSLYEALQAGYLGGVTLTLAQLAFLPNAVLWAMSWLIGPGFALGGGAAIAPGSGLSTSLPGVPLFAIIPAHSPAIAFVAIVIPVLAGAVSGFLTHRTLTRSTPPFDTPVDLALVAVGSAVAGGLMLALLAWWSGGTLAPGALANLGPSAWKTGVFGGLELGVGMAFGLAAAHLRGQSLDWTSLRKPDSQVVEKAREVASERDFVTTHERP</sequence>
<feature type="transmembrane region" description="Helical" evidence="1">
    <location>
        <begin position="79"/>
        <end position="100"/>
    </location>
</feature>
<reference evidence="3" key="1">
    <citation type="journal article" date="2019" name="Int. J. Syst. Evol. Microbiol.">
        <title>The Global Catalogue of Microorganisms (GCM) 10K type strain sequencing project: providing services to taxonomists for standard genome sequencing and annotation.</title>
        <authorList>
            <consortium name="The Broad Institute Genomics Platform"/>
            <consortium name="The Broad Institute Genome Sequencing Center for Infectious Disease"/>
            <person name="Wu L."/>
            <person name="Ma J."/>
        </authorList>
    </citation>
    <scope>NUCLEOTIDE SEQUENCE [LARGE SCALE GENOMIC DNA]</scope>
    <source>
        <strain evidence="3">JCM 17591</strain>
    </source>
</reference>
<dbReference type="InterPro" id="IPR045931">
    <property type="entry name" value="DUF6350"/>
</dbReference>
<evidence type="ECO:0000313" key="2">
    <source>
        <dbReference type="EMBL" id="GAA4177309.1"/>
    </source>
</evidence>
<feature type="transmembrane region" description="Helical" evidence="1">
    <location>
        <begin position="334"/>
        <end position="355"/>
    </location>
</feature>
<evidence type="ECO:0000313" key="3">
    <source>
        <dbReference type="Proteomes" id="UP001501079"/>
    </source>
</evidence>